<feature type="transmembrane region" description="Helical" evidence="6">
    <location>
        <begin position="129"/>
        <end position="150"/>
    </location>
</feature>
<evidence type="ECO:0000256" key="2">
    <source>
        <dbReference type="ARBA" id="ARBA00022475"/>
    </source>
</evidence>
<evidence type="ECO:0000256" key="5">
    <source>
        <dbReference type="ARBA" id="ARBA00023136"/>
    </source>
</evidence>
<dbReference type="PANTHER" id="PTHR12677:SF59">
    <property type="entry name" value="GOLGI APPARATUS MEMBRANE PROTEIN TVP38-RELATED"/>
    <property type="match status" value="1"/>
</dbReference>
<keyword evidence="9" id="KW-1185">Reference proteome</keyword>
<protein>
    <recommendedName>
        <fullName evidence="6">TVP38/TMEM64 family membrane protein</fullName>
    </recommendedName>
</protein>
<dbReference type="PANTHER" id="PTHR12677">
    <property type="entry name" value="GOLGI APPARATUS MEMBRANE PROTEIN TVP38-RELATED"/>
    <property type="match status" value="1"/>
</dbReference>
<evidence type="ECO:0000256" key="6">
    <source>
        <dbReference type="RuleBase" id="RU366058"/>
    </source>
</evidence>
<comment type="caution">
    <text evidence="8">The sequence shown here is derived from an EMBL/GenBank/DDBJ whole genome shotgun (WGS) entry which is preliminary data.</text>
</comment>
<evidence type="ECO:0000256" key="1">
    <source>
        <dbReference type="ARBA" id="ARBA00004651"/>
    </source>
</evidence>
<comment type="similarity">
    <text evidence="6">Belongs to the TVP38/TMEM64 family.</text>
</comment>
<dbReference type="InterPro" id="IPR032816">
    <property type="entry name" value="VTT_dom"/>
</dbReference>
<gene>
    <name evidence="8" type="ORF">FPL11_04210</name>
</gene>
<proteinExistence type="inferred from homology"/>
<accession>A0A557RJG0</accession>
<evidence type="ECO:0000313" key="9">
    <source>
        <dbReference type="Proteomes" id="UP000316688"/>
    </source>
</evidence>
<organism evidence="8 9">
    <name type="scientific">Spiribacter aquaticus</name>
    <dbReference type="NCBI Taxonomy" id="1935996"/>
    <lineage>
        <taxon>Bacteria</taxon>
        <taxon>Pseudomonadati</taxon>
        <taxon>Pseudomonadota</taxon>
        <taxon>Gammaproteobacteria</taxon>
        <taxon>Chromatiales</taxon>
        <taxon>Ectothiorhodospiraceae</taxon>
        <taxon>Spiribacter</taxon>
    </lineage>
</organism>
<evidence type="ECO:0000259" key="7">
    <source>
        <dbReference type="Pfam" id="PF09335"/>
    </source>
</evidence>
<dbReference type="GO" id="GO:0005886">
    <property type="term" value="C:plasma membrane"/>
    <property type="evidence" value="ECO:0007669"/>
    <property type="project" value="UniProtKB-SubCell"/>
</dbReference>
<keyword evidence="5 6" id="KW-0472">Membrane</keyword>
<evidence type="ECO:0000256" key="4">
    <source>
        <dbReference type="ARBA" id="ARBA00022989"/>
    </source>
</evidence>
<evidence type="ECO:0000256" key="3">
    <source>
        <dbReference type="ARBA" id="ARBA00022692"/>
    </source>
</evidence>
<dbReference type="Proteomes" id="UP000316688">
    <property type="component" value="Unassembled WGS sequence"/>
</dbReference>
<evidence type="ECO:0000313" key="8">
    <source>
        <dbReference type="EMBL" id="TVO65295.1"/>
    </source>
</evidence>
<reference evidence="8 9" key="1">
    <citation type="submission" date="2019-07" db="EMBL/GenBank/DDBJ databases">
        <title>Reclasification of Spiribacter aquaticus.</title>
        <authorList>
            <person name="Leon M.J."/>
            <person name="Sanchez-Porro C."/>
            <person name="Ventosa A."/>
        </authorList>
    </citation>
    <scope>NUCLEOTIDE SEQUENCE [LARGE SCALE GENOMIC DNA]</scope>
    <source>
        <strain evidence="8 9">SP30</strain>
    </source>
</reference>
<feature type="transmembrane region" description="Helical" evidence="6">
    <location>
        <begin position="53"/>
        <end position="77"/>
    </location>
</feature>
<name>A0A557RJG0_9GAMM</name>
<feature type="domain" description="VTT" evidence="7">
    <location>
        <begin position="64"/>
        <end position="180"/>
    </location>
</feature>
<dbReference type="AlphaFoldDB" id="A0A557RJG0"/>
<dbReference type="Pfam" id="PF09335">
    <property type="entry name" value="VTT_dom"/>
    <property type="match status" value="1"/>
</dbReference>
<sequence length="232" mass="24264">MDSPGAAMTRRWLLVGAVVAAIAIGLSVRDQISREAIAAWVNGMGPWAGLGFVAAYALGTVAFLPGLVFTISGGALFGPLWGTLYSLMGATVGATLAFAAARHGLGPAIERRSGARLNRLQAGIDREGWRFVALMRLVPLVPFNLLNYMLGLTRIRLRVYVLTSMVAMAPGALAYVWIGHAGRQALIGGGNVVQAALIAIALVAGLAFLPRLVRSLRGGLPAVDDPPSNDSH</sequence>
<feature type="transmembrane region" description="Helical" evidence="6">
    <location>
        <begin position="157"/>
        <end position="178"/>
    </location>
</feature>
<dbReference type="EMBL" id="VMKP01000002">
    <property type="protein sequence ID" value="TVO65295.1"/>
    <property type="molecule type" value="Genomic_DNA"/>
</dbReference>
<keyword evidence="2 6" id="KW-1003">Cell membrane</keyword>
<keyword evidence="4 6" id="KW-1133">Transmembrane helix</keyword>
<keyword evidence="3 6" id="KW-0812">Transmembrane</keyword>
<dbReference type="InterPro" id="IPR015414">
    <property type="entry name" value="TMEM64"/>
</dbReference>
<feature type="transmembrane region" description="Helical" evidence="6">
    <location>
        <begin position="184"/>
        <end position="209"/>
    </location>
</feature>
<feature type="transmembrane region" description="Helical" evidence="6">
    <location>
        <begin position="84"/>
        <end position="109"/>
    </location>
</feature>
<comment type="subcellular location">
    <subcellularLocation>
        <location evidence="1 6">Cell membrane</location>
        <topology evidence="1 6">Multi-pass membrane protein</topology>
    </subcellularLocation>
</comment>